<dbReference type="PANTHER" id="PTHR33546">
    <property type="entry name" value="LARGE, MULTIFUNCTIONAL SECRETED PROTEIN-RELATED"/>
    <property type="match status" value="1"/>
</dbReference>
<dbReference type="PATRIC" id="fig|1265738.3.peg.4972"/>
<keyword evidence="3 7" id="KW-0479">Metal-binding</keyword>
<protein>
    <submittedName>
        <fullName evidence="9">Membrane-bound dehydrogenase domain protein</fullName>
    </submittedName>
</protein>
<evidence type="ECO:0000256" key="5">
    <source>
        <dbReference type="ARBA" id="ARBA00023004"/>
    </source>
</evidence>
<proteinExistence type="predicted"/>
<dbReference type="GO" id="GO:0005507">
    <property type="term" value="F:copper ion binding"/>
    <property type="evidence" value="ECO:0007669"/>
    <property type="project" value="InterPro"/>
</dbReference>
<dbReference type="SUPFAM" id="SSF48371">
    <property type="entry name" value="ARM repeat"/>
    <property type="match status" value="1"/>
</dbReference>
<evidence type="ECO:0000256" key="6">
    <source>
        <dbReference type="ARBA" id="ARBA00023008"/>
    </source>
</evidence>
<dbReference type="Pfam" id="PF00034">
    <property type="entry name" value="Cytochrom_C"/>
    <property type="match status" value="1"/>
</dbReference>
<dbReference type="Pfam" id="PF00127">
    <property type="entry name" value="Copper-bind"/>
    <property type="match status" value="1"/>
</dbReference>
<dbReference type="Proteomes" id="UP000011991">
    <property type="component" value="Unassembled WGS sequence"/>
</dbReference>
<dbReference type="EMBL" id="ANOG01000702">
    <property type="protein sequence ID" value="EMI18134.1"/>
    <property type="molecule type" value="Genomic_DNA"/>
</dbReference>
<dbReference type="PROSITE" id="PS00196">
    <property type="entry name" value="COPPER_BLUE"/>
    <property type="match status" value="1"/>
</dbReference>
<dbReference type="Gene3D" id="1.10.760.10">
    <property type="entry name" value="Cytochrome c-like domain"/>
    <property type="match status" value="1"/>
</dbReference>
<accession>M5RW02</accession>
<evidence type="ECO:0000256" key="1">
    <source>
        <dbReference type="ARBA" id="ARBA00022448"/>
    </source>
</evidence>
<feature type="domain" description="Cytochrome c" evidence="8">
    <location>
        <begin position="503"/>
        <end position="642"/>
    </location>
</feature>
<dbReference type="GO" id="GO:0009055">
    <property type="term" value="F:electron transfer activity"/>
    <property type="evidence" value="ECO:0007669"/>
    <property type="project" value="InterPro"/>
</dbReference>
<dbReference type="InterPro" id="IPR028871">
    <property type="entry name" value="BlueCu_1_BS"/>
</dbReference>
<dbReference type="PANTHER" id="PTHR33546:SF1">
    <property type="entry name" value="LARGE, MULTIFUNCTIONAL SECRETED PROTEIN"/>
    <property type="match status" value="1"/>
</dbReference>
<dbReference type="NCBIfam" id="TIGR02603">
    <property type="entry name" value="CxxCH_TIGR02603"/>
    <property type="match status" value="1"/>
</dbReference>
<evidence type="ECO:0000256" key="3">
    <source>
        <dbReference type="ARBA" id="ARBA00022723"/>
    </source>
</evidence>
<organism evidence="9 10">
    <name type="scientific">Rhodopirellula maiorica SM1</name>
    <dbReference type="NCBI Taxonomy" id="1265738"/>
    <lineage>
        <taxon>Bacteria</taxon>
        <taxon>Pseudomonadati</taxon>
        <taxon>Planctomycetota</taxon>
        <taxon>Planctomycetia</taxon>
        <taxon>Pirellulales</taxon>
        <taxon>Pirellulaceae</taxon>
        <taxon>Novipirellula</taxon>
    </lineage>
</organism>
<dbReference type="InterPro" id="IPR008972">
    <property type="entry name" value="Cupredoxin"/>
</dbReference>
<dbReference type="InterPro" id="IPR036909">
    <property type="entry name" value="Cyt_c-like_dom_sf"/>
</dbReference>
<dbReference type="InterPro" id="IPR016024">
    <property type="entry name" value="ARM-type_fold"/>
</dbReference>
<dbReference type="CDD" id="cd04233">
    <property type="entry name" value="Auracyanin"/>
    <property type="match status" value="1"/>
</dbReference>
<evidence type="ECO:0000313" key="10">
    <source>
        <dbReference type="Proteomes" id="UP000011991"/>
    </source>
</evidence>
<dbReference type="AlphaFoldDB" id="M5RW02"/>
<dbReference type="GO" id="GO:0020037">
    <property type="term" value="F:heme binding"/>
    <property type="evidence" value="ECO:0007669"/>
    <property type="project" value="InterPro"/>
</dbReference>
<evidence type="ECO:0000256" key="7">
    <source>
        <dbReference type="PROSITE-ProRule" id="PRU00433"/>
    </source>
</evidence>
<keyword evidence="6" id="KW-0186">Copper</keyword>
<dbReference type="SUPFAM" id="SSF49503">
    <property type="entry name" value="Cupredoxins"/>
    <property type="match status" value="1"/>
</dbReference>
<dbReference type="InterPro" id="IPR009056">
    <property type="entry name" value="Cyt_c-like_dom"/>
</dbReference>
<name>M5RW02_9BACT</name>
<dbReference type="Gene3D" id="2.60.40.420">
    <property type="entry name" value="Cupredoxins - blue copper proteins"/>
    <property type="match status" value="1"/>
</dbReference>
<gene>
    <name evidence="9" type="ORF">RMSM_04949</name>
</gene>
<keyword evidence="1" id="KW-0813">Transport</keyword>
<evidence type="ECO:0000313" key="9">
    <source>
        <dbReference type="EMBL" id="EMI18134.1"/>
    </source>
</evidence>
<keyword evidence="2 7" id="KW-0349">Heme</keyword>
<evidence type="ECO:0000256" key="4">
    <source>
        <dbReference type="ARBA" id="ARBA00022982"/>
    </source>
</evidence>
<dbReference type="PROSITE" id="PS51007">
    <property type="entry name" value="CYTC"/>
    <property type="match status" value="1"/>
</dbReference>
<reference evidence="9 10" key="1">
    <citation type="journal article" date="2013" name="Mar. Genomics">
        <title>Expression of sulfatases in Rhodopirellula baltica and the diversity of sulfatases in the genus Rhodopirellula.</title>
        <authorList>
            <person name="Wegner C.E."/>
            <person name="Richter-Heitmann T."/>
            <person name="Klindworth A."/>
            <person name="Klockow C."/>
            <person name="Richter M."/>
            <person name="Achstetter T."/>
            <person name="Glockner F.O."/>
            <person name="Harder J."/>
        </authorList>
    </citation>
    <scope>NUCLEOTIDE SEQUENCE [LARGE SCALE GENOMIC DNA]</scope>
    <source>
        <strain evidence="9 10">SM1</strain>
    </source>
</reference>
<dbReference type="InterPro" id="IPR000923">
    <property type="entry name" value="BlueCu_1"/>
</dbReference>
<keyword evidence="5 7" id="KW-0408">Iron</keyword>
<sequence length="649" mass="71419">MIHRMILEMRFSVVLAFSVCVPSLVCVADDHSHGTTGRSVQPPTVFLDKSPRIVAYQLNRLDSERLLMVPRQTDDVKYIPVYEAILSRDGMSPQFRQESVAALAKLRETSVAEETLAALEKIKLDDRQGKRTAKVLAEMLLDQPVATLKQSKAMLEDAASDADEPFVRSVGLAALIQIGDAASAWSIAAADDESTLAWLDAVGLVPGSPQRLALRDHVVELIENAKSEKVRNHAITAMSEIASQPSETFDLIAPFVADPSYRSAAVRTLLRVPVKQRPSKTSQALVATLVDLAESTAPAERTTAQFVDAMQLADQMMAAVPAEQAKSYRNRLREVTVRVVRIRAVEEEMRYDIPYFAVEAGRPVQIVLENHDLMPHNLVVTAPGALKEVAQAGAVVGSAGGWKDLPFVPALDSVLAASEMVQPDQLDRITFDAPTEPGEYPYVCTFPQHWYRMYGVMVVVKDLDAWMKNPEEPANPIGSNRSFVQAWKLDDLQGEIENGMKGRSPHIGARIFAEASCQGCHKVGSEGGVIGPDLTEVFTRYKGDRAAVLREIIDPSHKVDAKYAMHQILTVEGRVVTGIILNEDKDNVTVLENPEAKEPTVISQDDIEEMVQSPNSMMPKGLMDQYTQDEIFEMLSFLEKADPNKTPAP</sequence>
<evidence type="ECO:0000259" key="8">
    <source>
        <dbReference type="PROSITE" id="PS51007"/>
    </source>
</evidence>
<evidence type="ECO:0000256" key="2">
    <source>
        <dbReference type="ARBA" id="ARBA00022617"/>
    </source>
</evidence>
<dbReference type="InterPro" id="IPR013427">
    <property type="entry name" value="Haem-bd_dom_put"/>
</dbReference>
<dbReference type="SUPFAM" id="SSF46626">
    <property type="entry name" value="Cytochrome c"/>
    <property type="match status" value="1"/>
</dbReference>
<comment type="caution">
    <text evidence="9">The sequence shown here is derived from an EMBL/GenBank/DDBJ whole genome shotgun (WGS) entry which is preliminary data.</text>
</comment>
<keyword evidence="10" id="KW-1185">Reference proteome</keyword>
<keyword evidence="4" id="KW-0249">Electron transport</keyword>